<comment type="caution">
    <text evidence="2">The sequence shown here is derived from an EMBL/GenBank/DDBJ whole genome shotgun (WGS) entry which is preliminary data.</text>
</comment>
<keyword evidence="1" id="KW-1133">Transmembrane helix</keyword>
<proteinExistence type="predicted"/>
<name>A0A0R1VAP4_9LACO</name>
<dbReference type="PATRIC" id="fig|1423801.4.peg.785"/>
<keyword evidence="3" id="KW-1185">Reference proteome</keyword>
<organism evidence="2 3">
    <name type="scientific">Liquorilactobacillus satsumensis DSM 16230 = JCM 12392</name>
    <dbReference type="NCBI Taxonomy" id="1423801"/>
    <lineage>
        <taxon>Bacteria</taxon>
        <taxon>Bacillati</taxon>
        <taxon>Bacillota</taxon>
        <taxon>Bacilli</taxon>
        <taxon>Lactobacillales</taxon>
        <taxon>Lactobacillaceae</taxon>
        <taxon>Liquorilactobacillus</taxon>
    </lineage>
</organism>
<gene>
    <name evidence="2" type="ORF">FD50_GL000774</name>
</gene>
<evidence type="ECO:0000313" key="2">
    <source>
        <dbReference type="EMBL" id="KRL98955.1"/>
    </source>
</evidence>
<dbReference type="EMBL" id="AZFQ01000036">
    <property type="protein sequence ID" value="KRL98955.1"/>
    <property type="molecule type" value="Genomic_DNA"/>
</dbReference>
<feature type="transmembrane region" description="Helical" evidence="1">
    <location>
        <begin position="97"/>
        <end position="115"/>
    </location>
</feature>
<evidence type="ECO:0000256" key="1">
    <source>
        <dbReference type="SAM" id="Phobius"/>
    </source>
</evidence>
<protein>
    <submittedName>
        <fullName evidence="2">Uncharacterized protein</fullName>
    </submittedName>
</protein>
<accession>A0A0R1VAP4</accession>
<keyword evidence="1" id="KW-0472">Membrane</keyword>
<dbReference type="Proteomes" id="UP000051166">
    <property type="component" value="Unassembled WGS sequence"/>
</dbReference>
<keyword evidence="1" id="KW-0812">Transmembrane</keyword>
<sequence length="136" mass="16268">MVVGGLGLLYVLNDTYFRIMIKLYRQQGYSIQTAEKIANIADIFNLIITLTIFLVIFGTLAVFSNMIYFMQGGFIFKIFFNCVTMLMPFLYVNNLWFILYELFFCLLFWNYLRLLKKSELDLHREHVFSRHQRDNT</sequence>
<reference evidence="2 3" key="1">
    <citation type="journal article" date="2015" name="Genome Announc.">
        <title>Expanding the biotechnology potential of lactobacilli through comparative genomics of 213 strains and associated genera.</title>
        <authorList>
            <person name="Sun Z."/>
            <person name="Harris H.M."/>
            <person name="McCann A."/>
            <person name="Guo C."/>
            <person name="Argimon S."/>
            <person name="Zhang W."/>
            <person name="Yang X."/>
            <person name="Jeffery I.B."/>
            <person name="Cooney J.C."/>
            <person name="Kagawa T.F."/>
            <person name="Liu W."/>
            <person name="Song Y."/>
            <person name="Salvetti E."/>
            <person name="Wrobel A."/>
            <person name="Rasinkangas P."/>
            <person name="Parkhill J."/>
            <person name="Rea M.C."/>
            <person name="O'Sullivan O."/>
            <person name="Ritari J."/>
            <person name="Douillard F.P."/>
            <person name="Paul Ross R."/>
            <person name="Yang R."/>
            <person name="Briner A.E."/>
            <person name="Felis G.E."/>
            <person name="de Vos W.M."/>
            <person name="Barrangou R."/>
            <person name="Klaenhammer T.R."/>
            <person name="Caufield P.W."/>
            <person name="Cui Y."/>
            <person name="Zhang H."/>
            <person name="O'Toole P.W."/>
        </authorList>
    </citation>
    <scope>NUCLEOTIDE SEQUENCE [LARGE SCALE GENOMIC DNA]</scope>
    <source>
        <strain evidence="2 3">DSM 16230</strain>
    </source>
</reference>
<evidence type="ECO:0000313" key="3">
    <source>
        <dbReference type="Proteomes" id="UP000051166"/>
    </source>
</evidence>
<feature type="transmembrane region" description="Helical" evidence="1">
    <location>
        <begin position="43"/>
        <end position="62"/>
    </location>
</feature>
<dbReference type="AlphaFoldDB" id="A0A0R1VAP4"/>
<dbReference type="STRING" id="1423801.FD50_GL000774"/>